<protein>
    <submittedName>
        <fullName evidence="2">Uncharacterized protein</fullName>
    </submittedName>
</protein>
<organism evidence="2 3">
    <name type="scientific">Mucor saturninus</name>
    <dbReference type="NCBI Taxonomy" id="64648"/>
    <lineage>
        <taxon>Eukaryota</taxon>
        <taxon>Fungi</taxon>
        <taxon>Fungi incertae sedis</taxon>
        <taxon>Mucoromycota</taxon>
        <taxon>Mucoromycotina</taxon>
        <taxon>Mucoromycetes</taxon>
        <taxon>Mucorales</taxon>
        <taxon>Mucorineae</taxon>
        <taxon>Mucoraceae</taxon>
        <taxon>Mucor</taxon>
    </lineage>
</organism>
<proteinExistence type="predicted"/>
<reference evidence="2" key="1">
    <citation type="submission" date="2020-12" db="EMBL/GenBank/DDBJ databases">
        <title>Metabolic potential, ecology and presence of endohyphal bacteria is reflected in genomic diversity of Mucoromycotina.</title>
        <authorList>
            <person name="Muszewska A."/>
            <person name="Okrasinska A."/>
            <person name="Steczkiewicz K."/>
            <person name="Drgas O."/>
            <person name="Orlowska M."/>
            <person name="Perlinska-Lenart U."/>
            <person name="Aleksandrzak-Piekarczyk T."/>
            <person name="Szatraj K."/>
            <person name="Zielenkiewicz U."/>
            <person name="Pilsyk S."/>
            <person name="Malc E."/>
            <person name="Mieczkowski P."/>
            <person name="Kruszewska J.S."/>
            <person name="Biernat P."/>
            <person name="Pawlowska J."/>
        </authorList>
    </citation>
    <scope>NUCLEOTIDE SEQUENCE</scope>
    <source>
        <strain evidence="2">WA0000017839</strain>
    </source>
</reference>
<name>A0A8H7QY16_9FUNG</name>
<evidence type="ECO:0000313" key="3">
    <source>
        <dbReference type="Proteomes" id="UP000603453"/>
    </source>
</evidence>
<gene>
    <name evidence="2" type="ORF">INT47_001383</name>
</gene>
<accession>A0A8H7QY16</accession>
<dbReference type="AlphaFoldDB" id="A0A8H7QY16"/>
<dbReference type="EMBL" id="JAEPRD010000078">
    <property type="protein sequence ID" value="KAG2200852.1"/>
    <property type="molecule type" value="Genomic_DNA"/>
</dbReference>
<dbReference type="Proteomes" id="UP000603453">
    <property type="component" value="Unassembled WGS sequence"/>
</dbReference>
<feature type="coiled-coil region" evidence="1">
    <location>
        <begin position="433"/>
        <end position="467"/>
    </location>
</feature>
<sequence length="564" mass="65062">MVQFYFAVSICIYAIWKGLEQYFNQEKAFDTPPVASPPTRHPKSLTNNTVRFRSSISYFSMFPIIAAGPTNRALLTSEEQFTASISEINGWLQGASQPTLSYSREDQPGIRALCRQLLVQLFTQHRSTRLYAMLNYMNTSITFEDDPYILAKALTNLVLRALNIPHNIGLYKGSNHRSIDKLLTSTLIAAQDSFVCDFILYNIMHHDQVDTLLNQDINETTGRNSMVNIKKKQSLPIFTGIPFMTPLPAPSTFEFFQRIFGLFRPDEEHLSVQSALVKTSIETTLYKIDRLHSLLWNKNTRRMLACISPPISPAQEVRRDSLFFQIEAIPSPPGGPRVPTPGEIKFYFTEPEPIHFDDDTDDTSWPSVNYRRSYPEDRGLLTYGTTPAIFEDSIVSLRATQISVMKQLRELLRSKEFTLYNQLHALSKAGYAYDDVENDLKRIRNSLHMLELNYRAFQDRIQEYEKGFVIYQLSNYVKMFQLEVECVETANMRCRAEGAHHLVFPIRKIGALTKSVAWNLKYVLERFTKFDHAYKKPAYRRLVHNMYRTISDNVDNLTLGNNRD</sequence>
<evidence type="ECO:0000313" key="2">
    <source>
        <dbReference type="EMBL" id="KAG2200852.1"/>
    </source>
</evidence>
<comment type="caution">
    <text evidence="2">The sequence shown here is derived from an EMBL/GenBank/DDBJ whole genome shotgun (WGS) entry which is preliminary data.</text>
</comment>
<dbReference type="OrthoDB" id="10494695at2759"/>
<keyword evidence="3" id="KW-1185">Reference proteome</keyword>
<evidence type="ECO:0000256" key="1">
    <source>
        <dbReference type="SAM" id="Coils"/>
    </source>
</evidence>
<keyword evidence="1" id="KW-0175">Coiled coil</keyword>